<feature type="transmembrane region" description="Helical" evidence="2">
    <location>
        <begin position="194"/>
        <end position="211"/>
    </location>
</feature>
<protein>
    <recommendedName>
        <fullName evidence="5">C-type lectin domain-containing protein</fullName>
    </recommendedName>
</protein>
<dbReference type="Proteomes" id="UP000030746">
    <property type="component" value="Unassembled WGS sequence"/>
</dbReference>
<gene>
    <name evidence="3" type="ORF">LOTGIDRAFT_174627</name>
</gene>
<dbReference type="EMBL" id="KB201338">
    <property type="protein sequence ID" value="ESO97102.1"/>
    <property type="molecule type" value="Genomic_DNA"/>
</dbReference>
<dbReference type="InterPro" id="IPR016187">
    <property type="entry name" value="CTDL_fold"/>
</dbReference>
<dbReference type="CTD" id="20242827"/>
<dbReference type="CDD" id="cd00037">
    <property type="entry name" value="CLECT"/>
    <property type="match status" value="1"/>
</dbReference>
<dbReference type="GeneID" id="20242827"/>
<keyword evidence="2" id="KW-0472">Membrane</keyword>
<accession>V4AJ53</accession>
<keyword evidence="4" id="KW-1185">Reference proteome</keyword>
<evidence type="ECO:0000313" key="3">
    <source>
        <dbReference type="EMBL" id="ESO97102.1"/>
    </source>
</evidence>
<evidence type="ECO:0000313" key="4">
    <source>
        <dbReference type="Proteomes" id="UP000030746"/>
    </source>
</evidence>
<evidence type="ECO:0000256" key="2">
    <source>
        <dbReference type="SAM" id="Phobius"/>
    </source>
</evidence>
<dbReference type="HOGENOM" id="CLU_1099552_0_0_1"/>
<feature type="compositionally biased region" description="Basic and acidic residues" evidence="1">
    <location>
        <begin position="66"/>
        <end position="82"/>
    </location>
</feature>
<dbReference type="OrthoDB" id="6154520at2759"/>
<dbReference type="Gene3D" id="3.10.100.10">
    <property type="entry name" value="Mannose-Binding Protein A, subunit A"/>
    <property type="match status" value="1"/>
</dbReference>
<dbReference type="AlphaFoldDB" id="V4AJ53"/>
<dbReference type="InterPro" id="IPR016186">
    <property type="entry name" value="C-type_lectin-like/link_sf"/>
</dbReference>
<dbReference type="RefSeq" id="XP_009052216.1">
    <property type="nucleotide sequence ID" value="XM_009053968.1"/>
</dbReference>
<feature type="region of interest" description="Disordered" evidence="1">
    <location>
        <begin position="63"/>
        <end position="82"/>
    </location>
</feature>
<evidence type="ECO:0000256" key="1">
    <source>
        <dbReference type="SAM" id="MobiDB-lite"/>
    </source>
</evidence>
<dbReference type="KEGG" id="lgi:LOTGIDRAFT_174627"/>
<proteinExistence type="predicted"/>
<reference evidence="3 4" key="1">
    <citation type="journal article" date="2013" name="Nature">
        <title>Insights into bilaterian evolution from three spiralian genomes.</title>
        <authorList>
            <person name="Simakov O."/>
            <person name="Marletaz F."/>
            <person name="Cho S.J."/>
            <person name="Edsinger-Gonzales E."/>
            <person name="Havlak P."/>
            <person name="Hellsten U."/>
            <person name="Kuo D.H."/>
            <person name="Larsson T."/>
            <person name="Lv J."/>
            <person name="Arendt D."/>
            <person name="Savage R."/>
            <person name="Osoegawa K."/>
            <person name="de Jong P."/>
            <person name="Grimwood J."/>
            <person name="Chapman J.A."/>
            <person name="Shapiro H."/>
            <person name="Aerts A."/>
            <person name="Otillar R.P."/>
            <person name="Terry A.Y."/>
            <person name="Boore J.L."/>
            <person name="Grigoriev I.V."/>
            <person name="Lindberg D.R."/>
            <person name="Seaver E.C."/>
            <person name="Weisblat D.A."/>
            <person name="Putnam N.H."/>
            <person name="Rokhsar D.S."/>
        </authorList>
    </citation>
    <scope>NUCLEOTIDE SEQUENCE [LARGE SCALE GENOMIC DNA]</scope>
</reference>
<evidence type="ECO:0008006" key="5">
    <source>
        <dbReference type="Google" id="ProtNLM"/>
    </source>
</evidence>
<dbReference type="SUPFAM" id="SSF56436">
    <property type="entry name" value="C-type lectin-like"/>
    <property type="match status" value="1"/>
</dbReference>
<keyword evidence="2" id="KW-1133">Transmembrane helix</keyword>
<sequence length="253" mass="28940">MGPWTSTMVIVQKAEVSGFSQSHYKRVYIKDFEISGYYDSKSDLSVFSCSITCSESSQCRSFSYRSSKDNDNNDNNDNVKDNAEDNDNINCYLYSTVAILTSTAIPKTGFEYYWKLSESCPASYHKNSQIKLCFKMFPTDPEKKTVLEAEKRCEQDGGHLIIIDTEERQTFLAVFLKQATIDRSGLCLLSYKQFLYILIYNFITVIFGNIVDRSDKTVKRSLVGGIELVADTEDWKWFNGAKLFVELKGRLVD</sequence>
<keyword evidence="2" id="KW-0812">Transmembrane</keyword>
<name>V4AJ53_LOTGI</name>
<organism evidence="3 4">
    <name type="scientific">Lottia gigantea</name>
    <name type="common">Giant owl limpet</name>
    <dbReference type="NCBI Taxonomy" id="225164"/>
    <lineage>
        <taxon>Eukaryota</taxon>
        <taxon>Metazoa</taxon>
        <taxon>Spiralia</taxon>
        <taxon>Lophotrochozoa</taxon>
        <taxon>Mollusca</taxon>
        <taxon>Gastropoda</taxon>
        <taxon>Patellogastropoda</taxon>
        <taxon>Lottioidea</taxon>
        <taxon>Lottiidae</taxon>
        <taxon>Lottia</taxon>
    </lineage>
</organism>